<dbReference type="KEGG" id="prw:PsycPRwf_1954"/>
<dbReference type="HOGENOM" id="CLU_038686_0_1_6"/>
<gene>
    <name evidence="2" type="ordered locus">PsycPRwf_1954</name>
</gene>
<dbReference type="Gene3D" id="6.10.250.2410">
    <property type="match status" value="1"/>
</dbReference>
<evidence type="ECO:0000256" key="1">
    <source>
        <dbReference type="ARBA" id="ARBA00044777"/>
    </source>
</evidence>
<dbReference type="PANTHER" id="PTHR33969:SF2">
    <property type="entry name" value="SEGREGATION AND CONDENSATION PROTEIN A"/>
    <property type="match status" value="1"/>
</dbReference>
<dbReference type="InterPro" id="IPR003768">
    <property type="entry name" value="ScpA"/>
</dbReference>
<protein>
    <recommendedName>
        <fullName evidence="1">Segregation and condensation protein A</fullName>
    </recommendedName>
</protein>
<dbReference type="PANTHER" id="PTHR33969">
    <property type="entry name" value="SEGREGATION AND CONDENSATION PROTEIN A"/>
    <property type="match status" value="1"/>
</dbReference>
<dbReference type="Pfam" id="PF02616">
    <property type="entry name" value="SMC_ScpA"/>
    <property type="match status" value="1"/>
</dbReference>
<dbReference type="EMBL" id="CP000713">
    <property type="protein sequence ID" value="ABQ94894.1"/>
    <property type="molecule type" value="Genomic_DNA"/>
</dbReference>
<name>A5WGV3_PSYWF</name>
<dbReference type="STRING" id="349106.PsycPRwf_1954"/>
<accession>A5WGV3</accession>
<dbReference type="eggNOG" id="COG1354">
    <property type="taxonomic scope" value="Bacteria"/>
</dbReference>
<evidence type="ECO:0000313" key="2">
    <source>
        <dbReference type="EMBL" id="ABQ94894.1"/>
    </source>
</evidence>
<dbReference type="AlphaFoldDB" id="A5WGV3"/>
<reference evidence="2" key="1">
    <citation type="submission" date="2007-05" db="EMBL/GenBank/DDBJ databases">
        <title>Complete sequence of chromosome of Psychrobacter sp. PRwf-1.</title>
        <authorList>
            <consortium name="US DOE Joint Genome Institute"/>
            <person name="Copeland A."/>
            <person name="Lucas S."/>
            <person name="Lapidus A."/>
            <person name="Barry K."/>
            <person name="Detter J.C."/>
            <person name="Glavina del Rio T."/>
            <person name="Hammon N."/>
            <person name="Israni S."/>
            <person name="Dalin E."/>
            <person name="Tice H."/>
            <person name="Pitluck S."/>
            <person name="Chain P."/>
            <person name="Malfatti S."/>
            <person name="Shin M."/>
            <person name="Vergez L."/>
            <person name="Schmutz J."/>
            <person name="Larimer F."/>
            <person name="Land M."/>
            <person name="Hauser L."/>
            <person name="Kyrpides N."/>
            <person name="Kim E."/>
            <person name="Tiedje J."/>
            <person name="Richardson P."/>
        </authorList>
    </citation>
    <scope>NUCLEOTIDE SEQUENCE [LARGE SCALE GENOMIC DNA]</scope>
    <source>
        <strain evidence="2">PRwf-1</strain>
    </source>
</reference>
<sequence length="315" mass="35103">MTTVNDSRSDTQAYSEPNLDSGAGIRIYTTPVQSLPEDLYIPPQAFAIWLDQFEGPLDFLLYLVKKNNFDITDTAILPITEQYLAYIDELDADHFELAGDYLLMASTLIAIKTELLLPAPEKLEDERDPKAELISRLEDYAQIKEAARRLDNLIRLERDVFLAMASLPDPEVMAAQLPSYPAEILVESLLKMQLKPDYQMHSIKVDPIPLSDRIASISRQLSERGEGAFIELLDQSQGRLGVVVSFVAVLELMKRQIIDVIETDSALTTASVPIKPLATHNIANTAQDAVTDGAVPAEHKPHTYSLSSLKLRWVA</sequence>
<organism evidence="2">
    <name type="scientific">Psychrobacter sp. (strain PRwf-1)</name>
    <dbReference type="NCBI Taxonomy" id="349106"/>
    <lineage>
        <taxon>Bacteria</taxon>
        <taxon>Pseudomonadati</taxon>
        <taxon>Pseudomonadota</taxon>
        <taxon>Gammaproteobacteria</taxon>
        <taxon>Moraxellales</taxon>
        <taxon>Moraxellaceae</taxon>
        <taxon>Psychrobacter</taxon>
    </lineage>
</organism>
<proteinExistence type="predicted"/>